<comment type="caution">
    <text evidence="4">The sequence shown here is derived from an EMBL/GenBank/DDBJ whole genome shotgun (WGS) entry which is preliminary data.</text>
</comment>
<evidence type="ECO:0000259" key="3">
    <source>
        <dbReference type="SMART" id="SM00822"/>
    </source>
</evidence>
<dbReference type="PROSITE" id="PS00061">
    <property type="entry name" value="ADH_SHORT"/>
    <property type="match status" value="1"/>
</dbReference>
<dbReference type="AlphaFoldDB" id="A0A1A3NPS2"/>
<dbReference type="GO" id="GO:0016020">
    <property type="term" value="C:membrane"/>
    <property type="evidence" value="ECO:0007669"/>
    <property type="project" value="TreeGrafter"/>
</dbReference>
<evidence type="ECO:0000313" key="4">
    <source>
        <dbReference type="EMBL" id="OBK22297.1"/>
    </source>
</evidence>
<dbReference type="InterPro" id="IPR057326">
    <property type="entry name" value="KR_dom"/>
</dbReference>
<dbReference type="OrthoDB" id="5242868at2"/>
<dbReference type="GO" id="GO:0016491">
    <property type="term" value="F:oxidoreductase activity"/>
    <property type="evidence" value="ECO:0007669"/>
    <property type="project" value="UniProtKB-KW"/>
</dbReference>
<comment type="similarity">
    <text evidence="1">Belongs to the short-chain dehydrogenases/reductases (SDR) family.</text>
</comment>
<dbReference type="PRINTS" id="PR00081">
    <property type="entry name" value="GDHRDH"/>
</dbReference>
<proteinExistence type="inferred from homology"/>
<dbReference type="PANTHER" id="PTHR44196">
    <property type="entry name" value="DEHYDROGENASE/REDUCTASE SDR FAMILY MEMBER 7B"/>
    <property type="match status" value="1"/>
</dbReference>
<feature type="domain" description="Ketoreductase" evidence="3">
    <location>
        <begin position="5"/>
        <end position="189"/>
    </location>
</feature>
<evidence type="ECO:0000256" key="2">
    <source>
        <dbReference type="ARBA" id="ARBA00023002"/>
    </source>
</evidence>
<dbReference type="SUPFAM" id="SSF51735">
    <property type="entry name" value="NAD(P)-binding Rossmann-fold domains"/>
    <property type="match status" value="1"/>
</dbReference>
<dbReference type="PANTHER" id="PTHR44196:SF1">
    <property type="entry name" value="DEHYDROGENASE_REDUCTASE SDR FAMILY MEMBER 7B"/>
    <property type="match status" value="1"/>
</dbReference>
<dbReference type="Gene3D" id="3.40.50.720">
    <property type="entry name" value="NAD(P)-binding Rossmann-like Domain"/>
    <property type="match status" value="1"/>
</dbReference>
<protein>
    <submittedName>
        <fullName evidence="4">Short-chain dehydrogenase/reductase</fullName>
    </submittedName>
</protein>
<dbReference type="RefSeq" id="WP_065145961.1">
    <property type="nucleotide sequence ID" value="NZ_LZLS01000189.1"/>
</dbReference>
<dbReference type="Pfam" id="PF00106">
    <property type="entry name" value="adh_short"/>
    <property type="match status" value="1"/>
</dbReference>
<dbReference type="InterPro" id="IPR020904">
    <property type="entry name" value="Sc_DH/Rdtase_CS"/>
</dbReference>
<keyword evidence="2" id="KW-0560">Oxidoreductase</keyword>
<name>A0A1A3NPS2_MYCAS</name>
<gene>
    <name evidence="4" type="ORF">A5634_07535</name>
</gene>
<sequence length="314" mass="33043">MAEPRAVVITGASRGLGFASVVRLYREGWRVVAAMRAPDCGMPLLRAAAGASDDDDRLIPVQLELTDAASIALAAKAIDEAVGAPYAVVHNAGISAAGMVEETDIALWQKMFATSILGPVALTQALLPAMRTAGQGRIVLVASAAGVRGQPGTAPYSAAKGALERWGESLAGEIAPFGLGVTVLVAGTYDTEIITDVGTTDDRNFDGPYARLHDTMNTRGRFAVSFARPPERFTDGLLKALDDRKPFRRRAVGVDASMLLAFNRILPASGMHHLSRIVLGIPKQGSMRGGAYPLTVTQRLAALRARLSGKPTGE</sequence>
<organism evidence="4 5">
    <name type="scientific">Mycobacterium asiaticum</name>
    <dbReference type="NCBI Taxonomy" id="1790"/>
    <lineage>
        <taxon>Bacteria</taxon>
        <taxon>Bacillati</taxon>
        <taxon>Actinomycetota</taxon>
        <taxon>Actinomycetes</taxon>
        <taxon>Mycobacteriales</taxon>
        <taxon>Mycobacteriaceae</taxon>
        <taxon>Mycobacterium</taxon>
    </lineage>
</organism>
<accession>A0A1A3NPS2</accession>
<dbReference type="InterPro" id="IPR036291">
    <property type="entry name" value="NAD(P)-bd_dom_sf"/>
</dbReference>
<reference evidence="4 5" key="1">
    <citation type="submission" date="2016-06" db="EMBL/GenBank/DDBJ databases">
        <authorList>
            <person name="Kjaerup R.B."/>
            <person name="Dalgaard T.S."/>
            <person name="Juul-Madsen H.R."/>
        </authorList>
    </citation>
    <scope>NUCLEOTIDE SEQUENCE [LARGE SCALE GENOMIC DNA]</scope>
    <source>
        <strain evidence="4 5">1165133.8</strain>
    </source>
</reference>
<dbReference type="SMART" id="SM00822">
    <property type="entry name" value="PKS_KR"/>
    <property type="match status" value="1"/>
</dbReference>
<dbReference type="EMBL" id="LZLS01000189">
    <property type="protein sequence ID" value="OBK22297.1"/>
    <property type="molecule type" value="Genomic_DNA"/>
</dbReference>
<dbReference type="Proteomes" id="UP000093928">
    <property type="component" value="Unassembled WGS sequence"/>
</dbReference>
<dbReference type="InterPro" id="IPR002347">
    <property type="entry name" value="SDR_fam"/>
</dbReference>
<evidence type="ECO:0000256" key="1">
    <source>
        <dbReference type="ARBA" id="ARBA00006484"/>
    </source>
</evidence>
<evidence type="ECO:0000313" key="5">
    <source>
        <dbReference type="Proteomes" id="UP000093928"/>
    </source>
</evidence>